<keyword evidence="3 4" id="KW-0663">Pyridoxal phosphate</keyword>
<evidence type="ECO:0000256" key="2">
    <source>
        <dbReference type="ARBA" id="ARBA00022679"/>
    </source>
</evidence>
<dbReference type="PANTHER" id="PTHR13693">
    <property type="entry name" value="CLASS II AMINOTRANSFERASE/8-AMINO-7-OXONONANOATE SYNTHASE"/>
    <property type="match status" value="1"/>
</dbReference>
<evidence type="ECO:0000259" key="5">
    <source>
        <dbReference type="Pfam" id="PF00155"/>
    </source>
</evidence>
<evidence type="ECO:0000256" key="4">
    <source>
        <dbReference type="RuleBase" id="RU003693"/>
    </source>
</evidence>
<dbReference type="OrthoDB" id="9807157at2"/>
<dbReference type="PROSITE" id="PS00599">
    <property type="entry name" value="AA_TRANSFER_CLASS_2"/>
    <property type="match status" value="1"/>
</dbReference>
<dbReference type="Gene3D" id="3.40.640.10">
    <property type="entry name" value="Type I PLP-dependent aspartate aminotransferase-like (Major domain)"/>
    <property type="match status" value="1"/>
</dbReference>
<feature type="domain" description="Aminotransferase class I/classII large" evidence="5">
    <location>
        <begin position="58"/>
        <end position="360"/>
    </location>
</feature>
<dbReference type="GO" id="GO:0030170">
    <property type="term" value="F:pyridoxal phosphate binding"/>
    <property type="evidence" value="ECO:0007669"/>
    <property type="project" value="InterPro"/>
</dbReference>
<dbReference type="Pfam" id="PF00155">
    <property type="entry name" value="Aminotran_1_2"/>
    <property type="match status" value="1"/>
</dbReference>
<evidence type="ECO:0000256" key="1">
    <source>
        <dbReference type="ARBA" id="ARBA00001933"/>
    </source>
</evidence>
<reference evidence="6 7" key="1">
    <citation type="submission" date="2018-03" db="EMBL/GenBank/DDBJ databases">
        <title>The draft genome of Mesorhizobium soli JCM 19897.</title>
        <authorList>
            <person name="Li L."/>
            <person name="Liu L."/>
            <person name="Liang L."/>
            <person name="Wang T."/>
            <person name="Zhang X."/>
        </authorList>
    </citation>
    <scope>NUCLEOTIDE SEQUENCE [LARGE SCALE GENOMIC DNA]</scope>
    <source>
        <strain evidence="6 7">JCM 19897</strain>
    </source>
</reference>
<dbReference type="AlphaFoldDB" id="A0A2P7S1S9"/>
<evidence type="ECO:0000256" key="3">
    <source>
        <dbReference type="ARBA" id="ARBA00022898"/>
    </source>
</evidence>
<dbReference type="InterPro" id="IPR004839">
    <property type="entry name" value="Aminotransferase_I/II_large"/>
</dbReference>
<accession>A0A2P7S1S9</accession>
<keyword evidence="2" id="KW-0808">Transferase</keyword>
<dbReference type="InterPro" id="IPR015421">
    <property type="entry name" value="PyrdxlP-dep_Trfase_major"/>
</dbReference>
<organism evidence="6 7">
    <name type="scientific">Pseudaminobacter soli</name>
    <name type="common">ex Li et al. 2025</name>
    <dbReference type="NCBI Taxonomy" id="1295366"/>
    <lineage>
        <taxon>Bacteria</taxon>
        <taxon>Pseudomonadati</taxon>
        <taxon>Pseudomonadota</taxon>
        <taxon>Alphaproteobacteria</taxon>
        <taxon>Hyphomicrobiales</taxon>
        <taxon>Phyllobacteriaceae</taxon>
        <taxon>Pseudaminobacter</taxon>
    </lineage>
</organism>
<evidence type="ECO:0000313" key="7">
    <source>
        <dbReference type="Proteomes" id="UP000240653"/>
    </source>
</evidence>
<proteinExistence type="inferred from homology"/>
<evidence type="ECO:0000313" key="6">
    <source>
        <dbReference type="EMBL" id="PSJ56428.1"/>
    </source>
</evidence>
<keyword evidence="7" id="KW-1185">Reference proteome</keyword>
<comment type="similarity">
    <text evidence="4">Belongs to the class-II pyridoxal-phosphate-dependent aminotransferase family.</text>
</comment>
<dbReference type="GO" id="GO:0016740">
    <property type="term" value="F:transferase activity"/>
    <property type="evidence" value="ECO:0007669"/>
    <property type="project" value="UniProtKB-KW"/>
</dbReference>
<gene>
    <name evidence="6" type="ORF">C7I85_24395</name>
</gene>
<sequence length="364" mass="39499">MVTPVSMETPLGARMRINGREVDYFCGTSYFCLHGHPEVIEAACAATRQFGLGPGTLAQMQVYADLERRLCDWFGTEQVVTMISGYSSPMAMLQGLRDDFDLIFIDEATHYSARDAIPTLNKPVHRFRHLDADSLARQLLRHMAPQLRAAVVTDGVFPSTGGLAPLADYRKAMESYEDSILCVDDSHGVGVLGGSGRGSLQHARLEGEGNFFAGTLSKAFGALGGIVPANTSLADRIKSNAMILRGASLPPPGAAAAAITAMRLLETTPRMRTDLERNVKHMRGGLRSLGFEIEDTPVPIVLVRGDVDLERVHAELDKRDIVVKVTPASGYSDAPDVPTMRLAVFSQHTPQQIDRLLSSIAELL</sequence>
<comment type="caution">
    <text evidence="6">The sequence shown here is derived from an EMBL/GenBank/DDBJ whole genome shotgun (WGS) entry which is preliminary data.</text>
</comment>
<dbReference type="InterPro" id="IPR050087">
    <property type="entry name" value="AON_synthase_class-II"/>
</dbReference>
<dbReference type="EMBL" id="PXYL01000018">
    <property type="protein sequence ID" value="PSJ56428.1"/>
    <property type="molecule type" value="Genomic_DNA"/>
</dbReference>
<dbReference type="InterPro" id="IPR015424">
    <property type="entry name" value="PyrdxlP-dep_Trfase"/>
</dbReference>
<comment type="cofactor">
    <cofactor evidence="1 4">
        <name>pyridoxal 5'-phosphate</name>
        <dbReference type="ChEBI" id="CHEBI:597326"/>
    </cofactor>
</comment>
<dbReference type="Gene3D" id="3.90.1150.10">
    <property type="entry name" value="Aspartate Aminotransferase, domain 1"/>
    <property type="match status" value="1"/>
</dbReference>
<dbReference type="RefSeq" id="WP_106726617.1">
    <property type="nucleotide sequence ID" value="NZ_PXYL01000018.1"/>
</dbReference>
<dbReference type="InterPro" id="IPR001917">
    <property type="entry name" value="Aminotrans_II_pyridoxalP_BS"/>
</dbReference>
<dbReference type="InterPro" id="IPR015422">
    <property type="entry name" value="PyrdxlP-dep_Trfase_small"/>
</dbReference>
<dbReference type="Proteomes" id="UP000240653">
    <property type="component" value="Unassembled WGS sequence"/>
</dbReference>
<dbReference type="SUPFAM" id="SSF53383">
    <property type="entry name" value="PLP-dependent transferases"/>
    <property type="match status" value="1"/>
</dbReference>
<name>A0A2P7S1S9_9HYPH</name>
<protein>
    <submittedName>
        <fullName evidence="6">8-amino-7-oxononanoate synthase</fullName>
    </submittedName>
</protein>